<evidence type="ECO:0000313" key="2">
    <source>
        <dbReference type="EMBL" id="EJU01631.1"/>
    </source>
</evidence>
<organism evidence="2 3">
    <name type="scientific">Dacryopinax primogenitus (strain DJM 731)</name>
    <name type="common">Brown rot fungus</name>
    <dbReference type="NCBI Taxonomy" id="1858805"/>
    <lineage>
        <taxon>Eukaryota</taxon>
        <taxon>Fungi</taxon>
        <taxon>Dikarya</taxon>
        <taxon>Basidiomycota</taxon>
        <taxon>Agaricomycotina</taxon>
        <taxon>Dacrymycetes</taxon>
        <taxon>Dacrymycetales</taxon>
        <taxon>Dacrymycetaceae</taxon>
        <taxon>Dacryopinax</taxon>
    </lineage>
</organism>
<feature type="chain" id="PRO_5004067296" description="F-box domain-containing protein" evidence="1">
    <location>
        <begin position="18"/>
        <end position="364"/>
    </location>
</feature>
<reference evidence="2 3" key="1">
    <citation type="journal article" date="2012" name="Science">
        <title>The Paleozoic origin of enzymatic lignin decomposition reconstructed from 31 fungal genomes.</title>
        <authorList>
            <person name="Floudas D."/>
            <person name="Binder M."/>
            <person name="Riley R."/>
            <person name="Barry K."/>
            <person name="Blanchette R.A."/>
            <person name="Henrissat B."/>
            <person name="Martinez A.T."/>
            <person name="Otillar R."/>
            <person name="Spatafora J.W."/>
            <person name="Yadav J.S."/>
            <person name="Aerts A."/>
            <person name="Benoit I."/>
            <person name="Boyd A."/>
            <person name="Carlson A."/>
            <person name="Copeland A."/>
            <person name="Coutinho P.M."/>
            <person name="de Vries R.P."/>
            <person name="Ferreira P."/>
            <person name="Findley K."/>
            <person name="Foster B."/>
            <person name="Gaskell J."/>
            <person name="Glotzer D."/>
            <person name="Gorecki P."/>
            <person name="Heitman J."/>
            <person name="Hesse C."/>
            <person name="Hori C."/>
            <person name="Igarashi K."/>
            <person name="Jurgens J.A."/>
            <person name="Kallen N."/>
            <person name="Kersten P."/>
            <person name="Kohler A."/>
            <person name="Kuees U."/>
            <person name="Kumar T.K.A."/>
            <person name="Kuo A."/>
            <person name="LaButti K."/>
            <person name="Larrondo L.F."/>
            <person name="Lindquist E."/>
            <person name="Ling A."/>
            <person name="Lombard V."/>
            <person name="Lucas S."/>
            <person name="Lundell T."/>
            <person name="Martin R."/>
            <person name="McLaughlin D.J."/>
            <person name="Morgenstern I."/>
            <person name="Morin E."/>
            <person name="Murat C."/>
            <person name="Nagy L.G."/>
            <person name="Nolan M."/>
            <person name="Ohm R.A."/>
            <person name="Patyshakuliyeva A."/>
            <person name="Rokas A."/>
            <person name="Ruiz-Duenas F.J."/>
            <person name="Sabat G."/>
            <person name="Salamov A."/>
            <person name="Samejima M."/>
            <person name="Schmutz J."/>
            <person name="Slot J.C."/>
            <person name="St John F."/>
            <person name="Stenlid J."/>
            <person name="Sun H."/>
            <person name="Sun S."/>
            <person name="Syed K."/>
            <person name="Tsang A."/>
            <person name="Wiebenga A."/>
            <person name="Young D."/>
            <person name="Pisabarro A."/>
            <person name="Eastwood D.C."/>
            <person name="Martin F."/>
            <person name="Cullen D."/>
            <person name="Grigoriev I.V."/>
            <person name="Hibbett D.S."/>
        </authorList>
    </citation>
    <scope>NUCLEOTIDE SEQUENCE [LARGE SCALE GENOMIC DNA]</scope>
    <source>
        <strain evidence="2 3">DJM-731 SS1</strain>
    </source>
</reference>
<keyword evidence="1" id="KW-0732">Signal</keyword>
<name>M5FV36_DACPD</name>
<evidence type="ECO:0000313" key="3">
    <source>
        <dbReference type="Proteomes" id="UP000030653"/>
    </source>
</evidence>
<sequence>MRLPYDILALLPPLALARGDLCAWARVDAYMSRVATKLLYEQILLDASWISKVAARFPACVTRTSSGYLLLSQLTKAPLTPLLPLQTLSSHPELASHVRSFLIQLPALSGPGATFLLSLLSRTLELCTSLQTFAWECTVRCTDSVLRVLPQLRELREIQLSRPTCPLVYAPGLGRGREKGEWEYLSSWIEIGTAPPLSKLKHIYLHLPQPGTSSLWFTYLSSLSLPAPLESLYLDAPGVDAESVQGEEMERFAERQRGLRVLGLGGAGVGGRGVRGVLRECRALRGLVLRSVVEEGEEWDVLTLLEEAGPELRLAVVNEEHYTRSEGRVWQVGDPSWEELQRLKEEARWGRKDGWGGEERGSWD</sequence>
<accession>M5FV36</accession>
<keyword evidence="3" id="KW-1185">Reference proteome</keyword>
<dbReference type="EMBL" id="JH795864">
    <property type="protein sequence ID" value="EJU01631.1"/>
    <property type="molecule type" value="Genomic_DNA"/>
</dbReference>
<dbReference type="Gene3D" id="3.80.10.10">
    <property type="entry name" value="Ribonuclease Inhibitor"/>
    <property type="match status" value="1"/>
</dbReference>
<dbReference type="InterPro" id="IPR032675">
    <property type="entry name" value="LRR_dom_sf"/>
</dbReference>
<evidence type="ECO:0008006" key="4">
    <source>
        <dbReference type="Google" id="ProtNLM"/>
    </source>
</evidence>
<dbReference type="AlphaFoldDB" id="M5FV36"/>
<dbReference type="GeneID" id="63683663"/>
<protein>
    <recommendedName>
        <fullName evidence="4">F-box domain-containing protein</fullName>
    </recommendedName>
</protein>
<dbReference type="HOGENOM" id="CLU_760817_0_0_1"/>
<feature type="signal peptide" evidence="1">
    <location>
        <begin position="1"/>
        <end position="17"/>
    </location>
</feature>
<dbReference type="Proteomes" id="UP000030653">
    <property type="component" value="Unassembled WGS sequence"/>
</dbReference>
<gene>
    <name evidence="2" type="ORF">DACRYDRAFT_108165</name>
</gene>
<evidence type="ECO:0000256" key="1">
    <source>
        <dbReference type="SAM" id="SignalP"/>
    </source>
</evidence>
<dbReference type="RefSeq" id="XP_040628528.1">
    <property type="nucleotide sequence ID" value="XM_040768601.1"/>
</dbReference>
<proteinExistence type="predicted"/>